<organism evidence="10 11">
    <name type="scientific">Liquidambar formosana</name>
    <name type="common">Formosan gum</name>
    <dbReference type="NCBI Taxonomy" id="63359"/>
    <lineage>
        <taxon>Eukaryota</taxon>
        <taxon>Viridiplantae</taxon>
        <taxon>Streptophyta</taxon>
        <taxon>Embryophyta</taxon>
        <taxon>Tracheophyta</taxon>
        <taxon>Spermatophyta</taxon>
        <taxon>Magnoliopsida</taxon>
        <taxon>eudicotyledons</taxon>
        <taxon>Gunneridae</taxon>
        <taxon>Pentapetalae</taxon>
        <taxon>Saxifragales</taxon>
        <taxon>Altingiaceae</taxon>
        <taxon>Liquidambar</taxon>
    </lineage>
</organism>
<reference evidence="10 11" key="1">
    <citation type="journal article" date="2024" name="Plant J.">
        <title>Genome sequences and population genomics reveal climatic adaptation and genomic divergence between two closely related sweetgum species.</title>
        <authorList>
            <person name="Xu W.Q."/>
            <person name="Ren C.Q."/>
            <person name="Zhang X.Y."/>
            <person name="Comes H.P."/>
            <person name="Liu X.H."/>
            <person name="Li Y.G."/>
            <person name="Kettle C.J."/>
            <person name="Jalonen R."/>
            <person name="Gaisberger H."/>
            <person name="Ma Y.Z."/>
            <person name="Qiu Y.X."/>
        </authorList>
    </citation>
    <scope>NUCLEOTIDE SEQUENCE [LARGE SCALE GENOMIC DNA]</scope>
    <source>
        <strain evidence="10">Hangzhou</strain>
    </source>
</reference>
<gene>
    <name evidence="10" type="ORF">L1049_003054</name>
</gene>
<evidence type="ECO:0000256" key="1">
    <source>
        <dbReference type="ARBA" id="ARBA00004167"/>
    </source>
</evidence>
<evidence type="ECO:0000313" key="10">
    <source>
        <dbReference type="EMBL" id="KAK9272677.1"/>
    </source>
</evidence>
<dbReference type="InterPro" id="IPR026057">
    <property type="entry name" value="TBL_C"/>
</dbReference>
<dbReference type="EMBL" id="JBBPBK010000013">
    <property type="protein sequence ID" value="KAK9272677.1"/>
    <property type="molecule type" value="Genomic_DNA"/>
</dbReference>
<dbReference type="GO" id="GO:0016413">
    <property type="term" value="F:O-acetyltransferase activity"/>
    <property type="evidence" value="ECO:0007669"/>
    <property type="project" value="InterPro"/>
</dbReference>
<dbReference type="InterPro" id="IPR029962">
    <property type="entry name" value="TBL"/>
</dbReference>
<accession>A0AAP0NIU2</accession>
<keyword evidence="11" id="KW-1185">Reference proteome</keyword>
<comment type="caution">
    <text evidence="10">The sequence shown here is derived from an EMBL/GenBank/DDBJ whole genome shotgun (WGS) entry which is preliminary data.</text>
</comment>
<feature type="domain" description="Trichome birefringence-like C-terminal" evidence="8">
    <location>
        <begin position="521"/>
        <end position="731"/>
    </location>
</feature>
<evidence type="ECO:0000259" key="9">
    <source>
        <dbReference type="Pfam" id="PF14416"/>
    </source>
</evidence>
<dbReference type="AlphaFoldDB" id="A0AAP0NIU2"/>
<evidence type="ECO:0000256" key="6">
    <source>
        <dbReference type="ARBA" id="ARBA00023136"/>
    </source>
</evidence>
<dbReference type="PANTHER" id="PTHR32285:SF13">
    <property type="entry name" value="TRICHOME BIREFRINGENCE-LIKE N-TERMINAL DOMAIN-CONTAINING PROTEIN"/>
    <property type="match status" value="1"/>
</dbReference>
<feature type="domain" description="Trichome birefringence-like C-terminal" evidence="8">
    <location>
        <begin position="115"/>
        <end position="391"/>
    </location>
</feature>
<keyword evidence="3 7" id="KW-0812">Transmembrane</keyword>
<feature type="domain" description="Trichome birefringence-like N-terminal" evidence="9">
    <location>
        <begin position="467"/>
        <end position="520"/>
    </location>
</feature>
<evidence type="ECO:0000313" key="11">
    <source>
        <dbReference type="Proteomes" id="UP001415857"/>
    </source>
</evidence>
<dbReference type="Proteomes" id="UP001415857">
    <property type="component" value="Unassembled WGS sequence"/>
</dbReference>
<dbReference type="Pfam" id="PF13839">
    <property type="entry name" value="PC-Esterase"/>
    <property type="match status" value="2"/>
</dbReference>
<name>A0AAP0NIU2_LIQFO</name>
<evidence type="ECO:0000256" key="7">
    <source>
        <dbReference type="SAM" id="Phobius"/>
    </source>
</evidence>
<comment type="subcellular location">
    <subcellularLocation>
        <location evidence="1">Membrane</location>
        <topology evidence="1">Single-pass membrane protein</topology>
    </subcellularLocation>
</comment>
<dbReference type="GO" id="GO:0005794">
    <property type="term" value="C:Golgi apparatus"/>
    <property type="evidence" value="ECO:0007669"/>
    <property type="project" value="TreeGrafter"/>
</dbReference>
<evidence type="ECO:0000259" key="8">
    <source>
        <dbReference type="Pfam" id="PF13839"/>
    </source>
</evidence>
<feature type="transmembrane region" description="Helical" evidence="7">
    <location>
        <begin position="20"/>
        <end position="40"/>
    </location>
</feature>
<keyword evidence="4" id="KW-0735">Signal-anchor</keyword>
<dbReference type="GO" id="GO:0016020">
    <property type="term" value="C:membrane"/>
    <property type="evidence" value="ECO:0007669"/>
    <property type="project" value="UniProtKB-SubCell"/>
</dbReference>
<sequence>MKVHVLEFSHGNLLQHNTTVKLLLLTLTLILLAIIPLNVLHNSSLPWLSPRANVERKNIGEKCNIFRGKWVPYPNGPYYTNETCREIFDQQNCMKFGRADTEFLKWRWKPDECELPLFDAVEFLEVVRGKSMAFVGDSLARNQMQSLLCLLARVVYPTDVSYTTDPRFKRWLYADHNFTLAYFWSPHLVKTIDGDPKGPTSDHLMNLYLDEPNEDWSAQIETFDYVLISAGRWFFGPLTFYENCNMKNLTMFYGYRKAFRTAFKTLQNLQNFKGVTFLRTLSPAQFENGEWNKGGSCVRTEPVSKQEMIFNGADWELYFTQVDELREAEREGKKRGLEFRLMDPTEAMAMRPDGHPNHYGHSPDENVTIADCVHWCLPGPIDTWNEFLLHMLKDAKFLASYFSPMKVPLELPSVKNTTHNTPKNVFLLPITLILLTIIPLYLLNNSPSPLPSPKIDIYNSTSKEFVEKCNIFSGKWVPYPNGSYYTNETCNLIIDQQNCVKFGRPNTEFLKWRWKPNECELPHFDAVQFLELVRGKSMAFVGDSVGRNQMQSLLCLLSSVVYPISISYKYYTTDTYFQRWLYTDYNFTIAMFWSPFLVKAHDADPNGHSLNSLMSIYLDEVDEAWATEIEKFDYVIISVGHWFFRPLMFYENGQVVGCQNCHKKNITSFAKNYGYRMAFRTAFRTLQGLQNYTGVTFLRTFSPAHFENGDWNKGGNCVRTRPVYKRRNEVRWVYFRVLLDSSRRIQGSTKGREEERLEI</sequence>
<proteinExistence type="inferred from homology"/>
<evidence type="ECO:0000256" key="4">
    <source>
        <dbReference type="ARBA" id="ARBA00022968"/>
    </source>
</evidence>
<feature type="domain" description="Trichome birefringence-like N-terminal" evidence="9">
    <location>
        <begin position="61"/>
        <end position="114"/>
    </location>
</feature>
<keyword evidence="5 7" id="KW-1133">Transmembrane helix</keyword>
<evidence type="ECO:0000256" key="3">
    <source>
        <dbReference type="ARBA" id="ARBA00022692"/>
    </source>
</evidence>
<protein>
    <recommendedName>
        <fullName evidence="12">Trichome birefringence-like N-terminal domain-containing protein</fullName>
    </recommendedName>
</protein>
<keyword evidence="6 7" id="KW-0472">Membrane</keyword>
<dbReference type="PANTHER" id="PTHR32285">
    <property type="entry name" value="PROTEIN TRICHOME BIREFRINGENCE-LIKE 9-RELATED"/>
    <property type="match status" value="1"/>
</dbReference>
<dbReference type="InterPro" id="IPR025846">
    <property type="entry name" value="TBL_N"/>
</dbReference>
<comment type="similarity">
    <text evidence="2">Belongs to the PC-esterase family. TBL subfamily.</text>
</comment>
<evidence type="ECO:0000256" key="5">
    <source>
        <dbReference type="ARBA" id="ARBA00022989"/>
    </source>
</evidence>
<evidence type="ECO:0008006" key="12">
    <source>
        <dbReference type="Google" id="ProtNLM"/>
    </source>
</evidence>
<evidence type="ECO:0000256" key="2">
    <source>
        <dbReference type="ARBA" id="ARBA00007727"/>
    </source>
</evidence>
<dbReference type="Pfam" id="PF14416">
    <property type="entry name" value="PMR5N"/>
    <property type="match status" value="2"/>
</dbReference>